<proteinExistence type="predicted"/>
<organism evidence="1 2">
    <name type="scientific">Colletotrichum scovillei</name>
    <dbReference type="NCBI Taxonomy" id="1209932"/>
    <lineage>
        <taxon>Eukaryota</taxon>
        <taxon>Fungi</taxon>
        <taxon>Dikarya</taxon>
        <taxon>Ascomycota</taxon>
        <taxon>Pezizomycotina</taxon>
        <taxon>Sordariomycetes</taxon>
        <taxon>Hypocreomycetidae</taxon>
        <taxon>Glomerellales</taxon>
        <taxon>Glomerellaceae</taxon>
        <taxon>Colletotrichum</taxon>
        <taxon>Colletotrichum acutatum species complex</taxon>
    </lineage>
</organism>
<sequence length="91" mass="10121">MMDTIEYHLHTSYSCTCLPVPSHSIPSRVQHRGVGRSVGLSVQKTLRQDRKLQMISRWGTGAIGLVGSTWSQCSRQVRHSTVIVDLAFLAV</sequence>
<evidence type="ECO:0000313" key="2">
    <source>
        <dbReference type="Proteomes" id="UP000699042"/>
    </source>
</evidence>
<name>A0A9P7R5B0_9PEZI</name>
<dbReference type="Proteomes" id="UP000699042">
    <property type="component" value="Unassembled WGS sequence"/>
</dbReference>
<keyword evidence="2" id="KW-1185">Reference proteome</keyword>
<dbReference type="AlphaFoldDB" id="A0A9P7R5B0"/>
<protein>
    <submittedName>
        <fullName evidence="1">Uncharacterized protein</fullName>
    </submittedName>
</protein>
<dbReference type="EMBL" id="JAESDN010000006">
    <property type="protein sequence ID" value="KAG7048927.1"/>
    <property type="molecule type" value="Genomic_DNA"/>
</dbReference>
<feature type="non-terminal residue" evidence="1">
    <location>
        <position position="91"/>
    </location>
</feature>
<gene>
    <name evidence="1" type="ORF">JMJ77_014554</name>
</gene>
<comment type="caution">
    <text evidence="1">The sequence shown here is derived from an EMBL/GenBank/DDBJ whole genome shotgun (WGS) entry which is preliminary data.</text>
</comment>
<accession>A0A9P7R5B0</accession>
<reference evidence="1" key="1">
    <citation type="submission" date="2021-05" db="EMBL/GenBank/DDBJ databases">
        <title>Comparative genomics of three Colletotrichum scovillei strains and genetic complementation revealed genes involved fungal growth and virulence on chili pepper.</title>
        <authorList>
            <person name="Hsieh D.-K."/>
            <person name="Chuang S.-C."/>
            <person name="Chen C.-Y."/>
            <person name="Chao Y.-T."/>
            <person name="Lu M.-Y.J."/>
            <person name="Lee M.-H."/>
            <person name="Shih M.-C."/>
        </authorList>
    </citation>
    <scope>NUCLEOTIDE SEQUENCE</scope>
    <source>
        <strain evidence="1">Coll-153</strain>
    </source>
</reference>
<evidence type="ECO:0000313" key="1">
    <source>
        <dbReference type="EMBL" id="KAG7048927.1"/>
    </source>
</evidence>